<proteinExistence type="predicted"/>
<dbReference type="PANTHER" id="PTHR43708">
    <property type="entry name" value="CONSERVED EXPRESSED OXIDOREDUCTASE (EUROFUNG)"/>
    <property type="match status" value="1"/>
</dbReference>
<dbReference type="OrthoDB" id="9781031at2"/>
<dbReference type="Pfam" id="PF01408">
    <property type="entry name" value="GFO_IDH_MocA"/>
    <property type="match status" value="1"/>
</dbReference>
<reference evidence="3 4" key="1">
    <citation type="submission" date="2018-06" db="EMBL/GenBank/DDBJ databases">
        <title>Complete genome sequencing of Azospirillum sp. M2T2B2.</title>
        <authorList>
            <person name="Heo J."/>
            <person name="Kim S.-J."/>
            <person name="Kwon S.-W."/>
            <person name="Anandham R."/>
        </authorList>
    </citation>
    <scope>NUCLEOTIDE SEQUENCE [LARGE SCALE GENOMIC DNA]</scope>
    <source>
        <strain evidence="3 4">M2T2B2</strain>
        <plasmid evidence="3 4">unnamed3</plasmid>
    </source>
</reference>
<dbReference type="InterPro" id="IPR055170">
    <property type="entry name" value="GFO_IDH_MocA-like_dom"/>
</dbReference>
<evidence type="ECO:0000313" key="3">
    <source>
        <dbReference type="EMBL" id="AWU97388.1"/>
    </source>
</evidence>
<evidence type="ECO:0000313" key="4">
    <source>
        <dbReference type="Proteomes" id="UP000249605"/>
    </source>
</evidence>
<evidence type="ECO:0000259" key="1">
    <source>
        <dbReference type="Pfam" id="PF01408"/>
    </source>
</evidence>
<protein>
    <submittedName>
        <fullName evidence="3">Gfo/Idh/MocA family oxidoreductase</fullName>
    </submittedName>
</protein>
<feature type="domain" description="GFO/IDH/MocA-like oxidoreductase" evidence="2">
    <location>
        <begin position="142"/>
        <end position="272"/>
    </location>
</feature>
<dbReference type="SUPFAM" id="SSF51735">
    <property type="entry name" value="NAD(P)-binding Rossmann-fold domains"/>
    <property type="match status" value="1"/>
</dbReference>
<dbReference type="GO" id="GO:0000166">
    <property type="term" value="F:nucleotide binding"/>
    <property type="evidence" value="ECO:0007669"/>
    <property type="project" value="InterPro"/>
</dbReference>
<dbReference type="PANTHER" id="PTHR43708:SF8">
    <property type="entry name" value="OXIDOREDUCTASE"/>
    <property type="match status" value="1"/>
</dbReference>
<dbReference type="KEGG" id="azm:DM194_24285"/>
<dbReference type="EMBL" id="CP029833">
    <property type="protein sequence ID" value="AWU97388.1"/>
    <property type="molecule type" value="Genomic_DNA"/>
</dbReference>
<sequence length="362" mass="37453">MALPVAPSAASGRRRIGVIGLGMASAPHAQSLIDLRDRVEVAGCFSPSAERRAAFAARHGLPVVDRIEALLEDPALSAVLLLTPPDSHAGLVARCAAAGKHVLLEKPLDATPEGARAVVSAMEAAGLTLGVVLQHRFRESVERLAALMRDGTLGRPLSAAVSVRWWRDAAYYAQPGRGMKARDGGGVLLTQAIHTLDVFVGLLGLPERVAAFAATSALRSPAAGMEPGMDTEDVVAAALRYGDGMLASIDATTAACPGYPERIEIAGTGGSAVLSGDRLEVQLVGGERILGGRDGATLGGGADPMAFSHQHHRAVLADFLDALDQGRRPRVDGREALKVHRLIDAILDAAAAGGAAVEVEEP</sequence>
<name>A0A2U9SI61_9PROT</name>
<dbReference type="InterPro" id="IPR036291">
    <property type="entry name" value="NAD(P)-bd_dom_sf"/>
</dbReference>
<dbReference type="Gene3D" id="3.40.50.720">
    <property type="entry name" value="NAD(P)-binding Rossmann-like Domain"/>
    <property type="match status" value="1"/>
</dbReference>
<dbReference type="Proteomes" id="UP000249605">
    <property type="component" value="Plasmid unnamed3"/>
</dbReference>
<feature type="domain" description="Gfo/Idh/MocA-like oxidoreductase N-terminal" evidence="1">
    <location>
        <begin position="15"/>
        <end position="131"/>
    </location>
</feature>
<gene>
    <name evidence="3" type="ORF">DM194_24285</name>
</gene>
<dbReference type="SUPFAM" id="SSF55347">
    <property type="entry name" value="Glyceraldehyde-3-phosphate dehydrogenase-like, C-terminal domain"/>
    <property type="match status" value="1"/>
</dbReference>
<geneLocation type="plasmid" evidence="3 4">
    <name>unnamed3</name>
</geneLocation>
<dbReference type="AlphaFoldDB" id="A0A2U9SI61"/>
<evidence type="ECO:0000259" key="2">
    <source>
        <dbReference type="Pfam" id="PF22725"/>
    </source>
</evidence>
<accession>A0A2U9SI61</accession>
<keyword evidence="3" id="KW-0614">Plasmid</keyword>
<dbReference type="InterPro" id="IPR000683">
    <property type="entry name" value="Gfo/Idh/MocA-like_OxRdtase_N"/>
</dbReference>
<dbReference type="InterPro" id="IPR051317">
    <property type="entry name" value="Gfo/Idh/MocA_oxidoreduct"/>
</dbReference>
<dbReference type="Gene3D" id="3.30.360.10">
    <property type="entry name" value="Dihydrodipicolinate Reductase, domain 2"/>
    <property type="match status" value="1"/>
</dbReference>
<keyword evidence="4" id="KW-1185">Reference proteome</keyword>
<dbReference type="Pfam" id="PF22725">
    <property type="entry name" value="GFO_IDH_MocA_C3"/>
    <property type="match status" value="1"/>
</dbReference>
<dbReference type="RefSeq" id="WP_111070140.1">
    <property type="nucleotide sequence ID" value="NZ_CP029833.1"/>
</dbReference>
<organism evidence="3 4">
    <name type="scientific">Azospirillum ramasamyi</name>
    <dbReference type="NCBI Taxonomy" id="682998"/>
    <lineage>
        <taxon>Bacteria</taxon>
        <taxon>Pseudomonadati</taxon>
        <taxon>Pseudomonadota</taxon>
        <taxon>Alphaproteobacteria</taxon>
        <taxon>Rhodospirillales</taxon>
        <taxon>Azospirillaceae</taxon>
        <taxon>Azospirillum</taxon>
    </lineage>
</organism>